<dbReference type="PANTHER" id="PTHR48103:SF2">
    <property type="entry name" value="MIDASIN"/>
    <property type="match status" value="1"/>
</dbReference>
<dbReference type="GO" id="GO:0016887">
    <property type="term" value="F:ATP hydrolysis activity"/>
    <property type="evidence" value="ECO:0007669"/>
    <property type="project" value="InterPro"/>
</dbReference>
<feature type="non-terminal residue" evidence="5">
    <location>
        <position position="2582"/>
    </location>
</feature>
<evidence type="ECO:0000313" key="5">
    <source>
        <dbReference type="EMBL" id="KAK2715540.1"/>
    </source>
</evidence>
<dbReference type="GO" id="GO:0030687">
    <property type="term" value="C:preribosome, large subunit precursor"/>
    <property type="evidence" value="ECO:0007669"/>
    <property type="project" value="TreeGrafter"/>
</dbReference>
<comment type="caution">
    <text evidence="5">The sequence shown here is derived from an EMBL/GenBank/DDBJ whole genome shotgun (WGS) entry which is preliminary data.</text>
</comment>
<feature type="compositionally biased region" description="Acidic residues" evidence="3">
    <location>
        <begin position="2277"/>
        <end position="2297"/>
    </location>
</feature>
<gene>
    <name evidence="5" type="ORF">QYM36_010207</name>
</gene>
<feature type="compositionally biased region" description="Basic and acidic residues" evidence="3">
    <location>
        <begin position="2573"/>
        <end position="2582"/>
    </location>
</feature>
<feature type="compositionally biased region" description="Basic and acidic residues" evidence="3">
    <location>
        <begin position="2323"/>
        <end position="2335"/>
    </location>
</feature>
<feature type="domain" description="ATPase dynein-related AAA" evidence="4">
    <location>
        <begin position="41"/>
        <end position="136"/>
    </location>
</feature>
<dbReference type="InterPro" id="IPR011704">
    <property type="entry name" value="ATPase_dyneun-rel_AAA"/>
</dbReference>
<evidence type="ECO:0000256" key="1">
    <source>
        <dbReference type="ARBA" id="ARBA00022741"/>
    </source>
</evidence>
<dbReference type="GO" id="GO:0005524">
    <property type="term" value="F:ATP binding"/>
    <property type="evidence" value="ECO:0007669"/>
    <property type="project" value="UniProtKB-KW"/>
</dbReference>
<keyword evidence="6" id="KW-1185">Reference proteome</keyword>
<feature type="compositionally biased region" description="Acidic residues" evidence="3">
    <location>
        <begin position="2336"/>
        <end position="2351"/>
    </location>
</feature>
<evidence type="ECO:0000259" key="4">
    <source>
        <dbReference type="Pfam" id="PF07728"/>
    </source>
</evidence>
<dbReference type="GO" id="GO:0000027">
    <property type="term" value="P:ribosomal large subunit assembly"/>
    <property type="evidence" value="ECO:0007669"/>
    <property type="project" value="TreeGrafter"/>
</dbReference>
<feature type="compositionally biased region" description="Basic and acidic residues" evidence="3">
    <location>
        <begin position="2352"/>
        <end position="2399"/>
    </location>
</feature>
<dbReference type="Pfam" id="PF07728">
    <property type="entry name" value="AAA_5"/>
    <property type="match status" value="1"/>
</dbReference>
<sequence>SPRTVSEEVQGFKKKIEALKHVCRTLEDEVLLERLGCLQKRIEIQKVITGGGSFEWVDSIFVKALKEGHWLLIDNVNFCGASVLDRLNALLEPNGKLVISERGIIDGKVPTIQPHKDFRLFLAMDPQNGEISRAMRNRGVEIYMLGPQEENPYTEVEIRALLNERGVKNGVAQRLLIDFHTTVKEIASEFEKPTVISILESACLVSQISRLRNFAESLRLACLDVYVRPQRNLLTKKKMKDALDIAYQSWTKTNFNETGLYDIIGSNYILSGNTEGKTTELSRVLQDSTILQLLTTVDSVFGFDLRTLSQFKEFALCHFFHEATYSDIQLRFDYVAKFADIYHPLTMHLIGYFESLGESGDIPLDSRLKSPLERHIKPEVGQSNRLFLWLQFSALKWRQELRLSNEKEKNLYALITAINEGKISAESAPHPIIPVISSLLYKTDSVLDKLLREETFLPTNEEFADILKAIQWRFHFGEVLFEEITKSIDVVVSRIGQYWKWLDSNLLKKLQIMDSPPLYFTKDFEDAIQQFRASFGGQDEAEVGLNAKFLDRYGRPTPYKTINAAETADLVRSLSEKLSIPSPSRSNGDGAFEKKITFLLSDEGKAVSHKFVDLLMGCQPNIKDDLVNLADRIQDCYLVPLEVDSAWTDMFNSTIVPQVQILPLQYLSLQLQLQRAIAHENEVKIIGNLPCLLYCNLNGLSGKGCSRTFALFEFLKAVTTSPLRRAVHFWVNYNGQQWMEQQGKRETWNKLTAYSPILSLTCGSQSLSSTAELGKRLDNWDFGHSVHLSSYKAKIQHLAKLASTLWKNMPHLLSEEFNPRLSDARLAVMASNTVNDCTQFSTLARTDSSSTVLFNDIKSYPNIVNLLKTGNRYLSALVAKMETYQHYSPLDVEPLYDCIELEVLTARVWIQNGLISMNFVSKLELVDPVERNKILAHLSGLELNAINAQVAIRRLDSIYKRGIDIDASHPDTHEYFLYFCRRQSAVENLVKDLNEKIAVRPESTVYENLKKELTQYISGIGSQSSIEGLMNRLSEAIDEAKEGHTTRTDSARLLLEVTSFLTSQQNFCQRMESNYSWYLDIVQPILCSVMQVIHGLQILSSCLERIYKKQGIFEKGVSNSAEYLIKEIGSFLPQNQPNSIVSLLLGKSENHGNFHEIIERGFGTTENSWAVNKLKRNILLSALIELKKRVYQEKRIESDTRNLLEEIFEHFVSAWNKSEEERRKKEEEKESLYRTKTYEGEPTDEEGADYESIRRTFPTYVEDFEDKISMDVDSPTSNESNEVADELVNYIRPEDMSMVVETHLHLFRKFSENLTLKVPTLEEDCGDETESFRIRYECVSLLIDELYPCLDQSLDRTLLISHILALQLAASLPEQKKKNFNIYYDSHPEEAIRLKDLLDGLVRRIKELITEWPDHPVLNQIMTSINHILSFPLSSPLMKLLTGLELSLGKCQEWEANAHKGVSLSAHLEALTTLVLDWRKMELNGWKLCLNSVEKNMRSKSDKWWFHIYGVFLSFFGTGESGKISVDDVSKTFRQFMEAATIGDFSYRLEIVQAFLFQILTQKSPGNNVADSEKDELVRALWNIYFYFNEELPAVTNSIQSIRNPIEKKVKEFVKIMRWNDINYWSTKDTVNKSHKTLHKFMKDYETALKESVQTLLSRPTEANSLGDEANGIWDACQGVHNVTEKDLGIFIAPEVNITVEESTTEALNETETLIRVPKLYPKSRLIVRDIVSKSTLSEDIQVIDDLTGEVIKTVHDLQKLQTIGGEDKEKQLAEARQIHLRKRNGLAELFKVLQRLGLSYRKGLPSFVLEKRITTDLEVFDVQGSLTNMHRRPCDSFFLSLWMKCPVYHSRRVARFNSLKTHLLQPSKELGPAIIERIKGFSETIMKFDNSLWNQTASSFKEYLSLRRQIASLQDALANGLQSQSTELTDTFFKEILPASNQLESLLSKMSVFLRVYKSEPETYFCLEEGSTADDKNFLEISQQINNELSHLKAAKHNCLQVFSLYRNMMDAYETPVLNSEHFSAVKTTFTTFRKVITSVSEVMKVEDEAAVRNSFVLPLKTLSTEVQYLQSSCQKLIESSVKSGKNLPLDSLSTVDKAVKLALIAIQETQKNEVSETDGDNELDYEINKDHLIDLVSRLKDAVSLLKVKELRSDIEVIARSLNGNSGMEWNVILRILVPIMNQFLHLLEFFILQEMSMLRATLKLSSVLFGLFDQLAEKGFCLPSELTEELMKEGSSEFEDIESGGLGDGEGAKDVSDQIENEDQLEGAKQKGEEQEEADEDVPEEEGGIEMTDDFEGKQQDVKPNEDGEKSDESEDEDLDKQMGETEKGQDKLDEEVWGDEEENEADQEEKKEEEGKGDGKEGESQTVAKEDAPEGNDEKDKDEPKNDKKEEKEINELEEQNPDDDQIDPYHGQQGPEPEPEPLDLPDDLNIDGADQDDDNEEAPEDPPQETPEVQSREIEDTAEMEESKESNTEEEKTQDEEIERDENKPPEESPEGETNDPEADGEEPEKTSETADEENMDSAQAIASDDKSAESETQAAEVPSKGSADNVQMEADAEAEQGGANEEEANKEAEGIG</sequence>
<organism evidence="5 6">
    <name type="scientific">Artemia franciscana</name>
    <name type="common">Brine shrimp</name>
    <name type="synonym">Artemia sanfranciscana</name>
    <dbReference type="NCBI Taxonomy" id="6661"/>
    <lineage>
        <taxon>Eukaryota</taxon>
        <taxon>Metazoa</taxon>
        <taxon>Ecdysozoa</taxon>
        <taxon>Arthropoda</taxon>
        <taxon>Crustacea</taxon>
        <taxon>Branchiopoda</taxon>
        <taxon>Anostraca</taxon>
        <taxon>Artemiidae</taxon>
        <taxon>Artemia</taxon>
    </lineage>
</organism>
<keyword evidence="2" id="KW-0067">ATP-binding</keyword>
<feature type="compositionally biased region" description="Acidic residues" evidence="3">
    <location>
        <begin position="2497"/>
        <end position="2512"/>
    </location>
</feature>
<feature type="non-terminal residue" evidence="5">
    <location>
        <position position="1"/>
    </location>
</feature>
<protein>
    <recommendedName>
        <fullName evidence="4">ATPase dynein-related AAA domain-containing protein</fullName>
    </recommendedName>
</protein>
<name>A0AA88HPD8_ARTSF</name>
<dbReference type="SUPFAM" id="SSF52540">
    <property type="entry name" value="P-loop containing nucleoside triphosphate hydrolases"/>
    <property type="match status" value="1"/>
</dbReference>
<keyword evidence="1" id="KW-0547">Nucleotide-binding</keyword>
<feature type="compositionally biased region" description="Acidic residues" evidence="3">
    <location>
        <begin position="2312"/>
        <end position="2322"/>
    </location>
</feature>
<feature type="compositionally biased region" description="Acidic residues" evidence="3">
    <location>
        <begin position="2560"/>
        <end position="2572"/>
    </location>
</feature>
<dbReference type="GO" id="GO:0000055">
    <property type="term" value="P:ribosomal large subunit export from nucleus"/>
    <property type="evidence" value="ECO:0007669"/>
    <property type="project" value="TreeGrafter"/>
</dbReference>
<feature type="compositionally biased region" description="Acidic residues" evidence="3">
    <location>
        <begin position="2400"/>
        <end position="2411"/>
    </location>
</feature>
<evidence type="ECO:0000256" key="2">
    <source>
        <dbReference type="ARBA" id="ARBA00022840"/>
    </source>
</evidence>
<dbReference type="InterPro" id="IPR027417">
    <property type="entry name" value="P-loop_NTPase"/>
</dbReference>
<dbReference type="EMBL" id="JAVRJZ010000012">
    <property type="protein sequence ID" value="KAK2715540.1"/>
    <property type="molecule type" value="Genomic_DNA"/>
</dbReference>
<dbReference type="PANTHER" id="PTHR48103">
    <property type="entry name" value="MIDASIN-RELATED"/>
    <property type="match status" value="1"/>
</dbReference>
<dbReference type="Proteomes" id="UP001187531">
    <property type="component" value="Unassembled WGS sequence"/>
</dbReference>
<accession>A0AA88HPD8</accession>
<dbReference type="Gene3D" id="3.40.50.300">
    <property type="entry name" value="P-loop containing nucleotide triphosphate hydrolases"/>
    <property type="match status" value="1"/>
</dbReference>
<proteinExistence type="predicted"/>
<evidence type="ECO:0000313" key="6">
    <source>
        <dbReference type="Proteomes" id="UP001187531"/>
    </source>
</evidence>
<evidence type="ECO:0000256" key="3">
    <source>
        <dbReference type="SAM" id="MobiDB-lite"/>
    </source>
</evidence>
<feature type="compositionally biased region" description="Basic and acidic residues" evidence="3">
    <location>
        <begin position="2298"/>
        <end position="2311"/>
    </location>
</feature>
<feature type="compositionally biased region" description="Basic and acidic residues" evidence="3">
    <location>
        <begin position="2459"/>
        <end position="2480"/>
    </location>
</feature>
<reference evidence="5" key="1">
    <citation type="submission" date="2023-07" db="EMBL/GenBank/DDBJ databases">
        <title>Chromosome-level genome assembly of Artemia franciscana.</title>
        <authorList>
            <person name="Jo E."/>
        </authorList>
    </citation>
    <scope>NUCLEOTIDE SEQUENCE</scope>
    <source>
        <tissue evidence="5">Whole body</tissue>
    </source>
</reference>
<feature type="compositionally biased region" description="Acidic residues" evidence="3">
    <location>
        <begin position="2422"/>
        <end position="2452"/>
    </location>
</feature>
<feature type="region of interest" description="Disordered" evidence="3">
    <location>
        <begin position="2234"/>
        <end position="2582"/>
    </location>
</feature>
<dbReference type="GO" id="GO:0005634">
    <property type="term" value="C:nucleus"/>
    <property type="evidence" value="ECO:0007669"/>
    <property type="project" value="TreeGrafter"/>
</dbReference>